<reference evidence="1" key="1">
    <citation type="submission" date="2023-04" db="EMBL/GenBank/DDBJ databases">
        <title>Ambrosiozyma monospora NBRC 10751.</title>
        <authorList>
            <person name="Ichikawa N."/>
            <person name="Sato H."/>
            <person name="Tonouchi N."/>
        </authorList>
    </citation>
    <scope>NUCLEOTIDE SEQUENCE</scope>
    <source>
        <strain evidence="1">NBRC 10751</strain>
    </source>
</reference>
<keyword evidence="2" id="KW-1185">Reference proteome</keyword>
<sequence>MSRFFAASYESDDSSDEDLLLSSDEELLSSSASEAGSDSEDESIDNNDDNDDEDDDDDSIDWDDDDDDDSDSDSDDDFGSGKKRGPSYFLKSAGDSDSDSDSDEKVVLKSAHEKYLDEVEASVDQIENLTMVQDWVKVANENDKLAKLVSKHPQYHISVPRLYIKSLAVLEDAINDFQEQEKEEGNKKKLNASESKALNVTRQRTKKAIRENQEEYDKYRKDPEGYENGTDEAAAKAAAEKNQTKENTADAQIFSALRTVVETRDLISILKLLSCLWFNGNLR</sequence>
<protein>
    <submittedName>
        <fullName evidence="1">Unnamed protein product</fullName>
    </submittedName>
</protein>
<organism evidence="1 2">
    <name type="scientific">Ambrosiozyma monospora</name>
    <name type="common">Yeast</name>
    <name type="synonym">Endomycopsis monosporus</name>
    <dbReference type="NCBI Taxonomy" id="43982"/>
    <lineage>
        <taxon>Eukaryota</taxon>
        <taxon>Fungi</taxon>
        <taxon>Dikarya</taxon>
        <taxon>Ascomycota</taxon>
        <taxon>Saccharomycotina</taxon>
        <taxon>Pichiomycetes</taxon>
        <taxon>Pichiales</taxon>
        <taxon>Pichiaceae</taxon>
        <taxon>Ambrosiozyma</taxon>
    </lineage>
</organism>
<evidence type="ECO:0000313" key="2">
    <source>
        <dbReference type="Proteomes" id="UP001165064"/>
    </source>
</evidence>
<name>A0ACB5U2X7_AMBMO</name>
<comment type="caution">
    <text evidence="1">The sequence shown here is derived from an EMBL/GenBank/DDBJ whole genome shotgun (WGS) entry which is preliminary data.</text>
</comment>
<dbReference type="EMBL" id="BSXS01011461">
    <property type="protein sequence ID" value="GMF00556.1"/>
    <property type="molecule type" value="Genomic_DNA"/>
</dbReference>
<dbReference type="Proteomes" id="UP001165064">
    <property type="component" value="Unassembled WGS sequence"/>
</dbReference>
<proteinExistence type="predicted"/>
<evidence type="ECO:0000313" key="1">
    <source>
        <dbReference type="EMBL" id="GMF00556.1"/>
    </source>
</evidence>
<accession>A0ACB5U2X7</accession>
<gene>
    <name evidence="1" type="ORF">Amon02_001103500</name>
</gene>